<dbReference type="OrthoDB" id="10031224at2759"/>
<dbReference type="Proteomes" id="UP000663882">
    <property type="component" value="Unassembled WGS sequence"/>
</dbReference>
<accession>A0A813WM31</accession>
<evidence type="ECO:0000313" key="3">
    <source>
        <dbReference type="Proteomes" id="UP000663882"/>
    </source>
</evidence>
<keyword evidence="1" id="KW-1133">Transmembrane helix</keyword>
<keyword evidence="1" id="KW-0472">Membrane</keyword>
<dbReference type="EMBL" id="CAJNOO010000221">
    <property type="protein sequence ID" value="CAF0863384.1"/>
    <property type="molecule type" value="Genomic_DNA"/>
</dbReference>
<organism evidence="2 3">
    <name type="scientific">Rotaria sordida</name>
    <dbReference type="NCBI Taxonomy" id="392033"/>
    <lineage>
        <taxon>Eukaryota</taxon>
        <taxon>Metazoa</taxon>
        <taxon>Spiralia</taxon>
        <taxon>Gnathifera</taxon>
        <taxon>Rotifera</taxon>
        <taxon>Eurotatoria</taxon>
        <taxon>Bdelloidea</taxon>
        <taxon>Philodinida</taxon>
        <taxon>Philodinidae</taxon>
        <taxon>Rotaria</taxon>
    </lineage>
</organism>
<name>A0A813WM31_9BILA</name>
<feature type="transmembrane region" description="Helical" evidence="1">
    <location>
        <begin position="103"/>
        <end position="120"/>
    </location>
</feature>
<proteinExistence type="predicted"/>
<evidence type="ECO:0000313" key="2">
    <source>
        <dbReference type="EMBL" id="CAF0863384.1"/>
    </source>
</evidence>
<feature type="transmembrane region" description="Helical" evidence="1">
    <location>
        <begin position="126"/>
        <end position="145"/>
    </location>
</feature>
<feature type="transmembrane region" description="Helical" evidence="1">
    <location>
        <begin position="21"/>
        <end position="45"/>
    </location>
</feature>
<reference evidence="2" key="1">
    <citation type="submission" date="2021-02" db="EMBL/GenBank/DDBJ databases">
        <authorList>
            <person name="Nowell W R."/>
        </authorList>
    </citation>
    <scope>NUCLEOTIDE SEQUENCE</scope>
</reference>
<feature type="transmembrane region" description="Helical" evidence="1">
    <location>
        <begin position="65"/>
        <end position="83"/>
    </location>
</feature>
<gene>
    <name evidence="2" type="ORF">RFH988_LOCUS7086</name>
</gene>
<protein>
    <submittedName>
        <fullName evidence="2">Uncharacterized protein</fullName>
    </submittedName>
</protein>
<comment type="caution">
    <text evidence="2">The sequence shown here is derived from an EMBL/GenBank/DDBJ whole genome shotgun (WGS) entry which is preliminary data.</text>
</comment>
<keyword evidence="1" id="KW-0812">Transmembrane</keyword>
<sequence length="166" mass="18895">MARQTLLDDIKDLRLINDKPIRLLLLAEATANLGVILFVFLYPSLFLTLLLKPDNEITPLATSILLWWNSLILAITCLMFAAVPSKYNTPTLTAGLIHVRRCLYWVLLISEIFLAFLLISTRHRTLLSISFGIFILLIVMGRLIILFPKKAWFGTVVIESIIEKDK</sequence>
<evidence type="ECO:0000256" key="1">
    <source>
        <dbReference type="SAM" id="Phobius"/>
    </source>
</evidence>
<dbReference type="AlphaFoldDB" id="A0A813WM31"/>